<keyword evidence="5 6" id="KW-0129">CBS domain</keyword>
<evidence type="ECO:0000313" key="11">
    <source>
        <dbReference type="Proteomes" id="UP000027284"/>
    </source>
</evidence>
<keyword evidence="3" id="KW-1003">Cell membrane</keyword>
<dbReference type="InterPro" id="IPR000644">
    <property type="entry name" value="CBS_dom"/>
</dbReference>
<evidence type="ECO:0000313" key="10">
    <source>
        <dbReference type="EMBL" id="KDA54366.1"/>
    </source>
</evidence>
<dbReference type="AlphaFoldDB" id="A0A062Y1W5"/>
<protein>
    <recommendedName>
        <fullName evidence="9">CBS domain-containing protein</fullName>
    </recommendedName>
</protein>
<dbReference type="GO" id="GO:0050660">
    <property type="term" value="F:flavin adenine dinucleotide binding"/>
    <property type="evidence" value="ECO:0007669"/>
    <property type="project" value="InterPro"/>
</dbReference>
<dbReference type="RefSeq" id="WP_053334835.1">
    <property type="nucleotide sequence ID" value="NZ_JMFG01000008.1"/>
</dbReference>
<feature type="transmembrane region" description="Helical" evidence="8">
    <location>
        <begin position="99"/>
        <end position="115"/>
    </location>
</feature>
<dbReference type="InterPro" id="IPR044751">
    <property type="entry name" value="Ion_transp-like_CBS"/>
</dbReference>
<comment type="similarity">
    <text evidence="2">Belongs to the UPF0053 family.</text>
</comment>
<evidence type="ECO:0000256" key="6">
    <source>
        <dbReference type="PROSITE-ProRule" id="PRU00703"/>
    </source>
</evidence>
<dbReference type="SUPFAM" id="SSF54631">
    <property type="entry name" value="CBS-domain pair"/>
    <property type="match status" value="1"/>
</dbReference>
<sequence>MSQALSQWWANPITALLFSALTATVAFFLMSGVFGVVRMGSIQFAGLLSARKNLLPGVPRSFEAASACVVFLVGAVAGLWVLLTAALWRAATLVGVGELGAWTGVLVAWLGLVALSAQVTGGEKAEFFAVAALYLLRPVAPVIAFLASSSQAPEENPDGGQKEEESEVDEHEVRAFIGAGEEAGILEHEEAELVASIVELSDTVAREIMTPRTDLIALPVDADFETVKTVFAESMFTRLPVYGKSLDHIEGVVHVKDVLRAVASNQSPPARTLMRPVLMVPETKPLRDLLRLFQQSRQQLAVVVDEYGGTAGIVTLEDVLEEIVGEIQDEHQTQPPEIQQEGDSCYLIAGNAHVETLTELFGLELEDDAAYDSVAGLVLDRLGHLPRPGEKVEYRGLLFEVVEVERRRLKRVRVCPRPGGLPA</sequence>
<dbReference type="InterPro" id="IPR016169">
    <property type="entry name" value="FAD-bd_PCMH_sub2"/>
</dbReference>
<keyword evidence="4" id="KW-0677">Repeat</keyword>
<evidence type="ECO:0000256" key="5">
    <source>
        <dbReference type="ARBA" id="ARBA00023122"/>
    </source>
</evidence>
<dbReference type="PROSITE" id="PS51371">
    <property type="entry name" value="CBS"/>
    <property type="match status" value="2"/>
</dbReference>
<evidence type="ECO:0000256" key="2">
    <source>
        <dbReference type="ARBA" id="ARBA00006337"/>
    </source>
</evidence>
<dbReference type="Gene3D" id="3.10.580.10">
    <property type="entry name" value="CBS-domain"/>
    <property type="match status" value="1"/>
</dbReference>
<evidence type="ECO:0000256" key="1">
    <source>
        <dbReference type="ARBA" id="ARBA00004651"/>
    </source>
</evidence>
<keyword evidence="11" id="KW-1185">Reference proteome</keyword>
<comment type="caution">
    <text evidence="10">The sequence shown here is derived from an EMBL/GenBank/DDBJ whole genome shotgun (WGS) entry which is preliminary data.</text>
</comment>
<dbReference type="SMART" id="SM01091">
    <property type="entry name" value="CorC_HlyC"/>
    <property type="match status" value="1"/>
</dbReference>
<dbReference type="InterPro" id="IPR036318">
    <property type="entry name" value="FAD-bd_PCMH-like_sf"/>
</dbReference>
<dbReference type="PANTHER" id="PTHR22777:SF32">
    <property type="entry name" value="UPF0053 INNER MEMBRANE PROTEIN YFJD"/>
    <property type="match status" value="1"/>
</dbReference>
<evidence type="ECO:0000256" key="4">
    <source>
        <dbReference type="ARBA" id="ARBA00022737"/>
    </source>
</evidence>
<feature type="transmembrane region" description="Helical" evidence="8">
    <location>
        <begin position="62"/>
        <end position="87"/>
    </location>
</feature>
<comment type="subcellular location">
    <subcellularLocation>
        <location evidence="1">Cell membrane</location>
        <topology evidence="1">Multi-pass membrane protein</topology>
    </subcellularLocation>
</comment>
<feature type="transmembrane region" description="Helical" evidence="8">
    <location>
        <begin position="15"/>
        <end position="41"/>
    </location>
</feature>
<name>A0A062Y1W5_9BACT</name>
<evidence type="ECO:0000256" key="7">
    <source>
        <dbReference type="SAM" id="MobiDB-lite"/>
    </source>
</evidence>
<dbReference type="Gene3D" id="3.30.465.10">
    <property type="match status" value="1"/>
</dbReference>
<dbReference type="EMBL" id="JMFG01000008">
    <property type="protein sequence ID" value="KDA54366.1"/>
    <property type="molecule type" value="Genomic_DNA"/>
</dbReference>
<dbReference type="OrthoDB" id="110231at2"/>
<dbReference type="STRING" id="1312852.EG19_11665"/>
<reference evidence="10 11" key="1">
    <citation type="submission" date="2014-04" db="EMBL/GenBank/DDBJ databases">
        <title>The Genome Sequence of Thermoanaerobaculum aquaticum MP-01, The First Cultivated Group 23 Acidobacterium.</title>
        <authorList>
            <person name="Stamps B.W."/>
            <person name="Losey N.A."/>
            <person name="Lawson P.A."/>
            <person name="Stevenson B.S."/>
        </authorList>
    </citation>
    <scope>NUCLEOTIDE SEQUENCE [LARGE SCALE GENOMIC DNA]</scope>
    <source>
        <strain evidence="10 11">MP-01</strain>
    </source>
</reference>
<dbReference type="Proteomes" id="UP000027284">
    <property type="component" value="Unassembled WGS sequence"/>
</dbReference>
<proteinExistence type="inferred from homology"/>
<dbReference type="CDD" id="cd04590">
    <property type="entry name" value="CBS_pair_CorC_HlyC_assoc"/>
    <property type="match status" value="1"/>
</dbReference>
<dbReference type="Pfam" id="PF00571">
    <property type="entry name" value="CBS"/>
    <property type="match status" value="2"/>
</dbReference>
<evidence type="ECO:0000256" key="3">
    <source>
        <dbReference type="ARBA" id="ARBA00022475"/>
    </source>
</evidence>
<evidence type="ECO:0000256" key="8">
    <source>
        <dbReference type="SAM" id="Phobius"/>
    </source>
</evidence>
<dbReference type="SUPFAM" id="SSF56176">
    <property type="entry name" value="FAD-binding/transporter-associated domain-like"/>
    <property type="match status" value="1"/>
</dbReference>
<feature type="transmembrane region" description="Helical" evidence="8">
    <location>
        <begin position="127"/>
        <end position="147"/>
    </location>
</feature>
<dbReference type="InterPro" id="IPR005170">
    <property type="entry name" value="Transptr-assoc_dom"/>
</dbReference>
<feature type="region of interest" description="Disordered" evidence="7">
    <location>
        <begin position="150"/>
        <end position="171"/>
    </location>
</feature>
<keyword evidence="8" id="KW-0812">Transmembrane</keyword>
<gene>
    <name evidence="10" type="ORF">EG19_11665</name>
</gene>
<keyword evidence="8" id="KW-1133">Transmembrane helix</keyword>
<dbReference type="GO" id="GO:0005886">
    <property type="term" value="C:plasma membrane"/>
    <property type="evidence" value="ECO:0007669"/>
    <property type="project" value="UniProtKB-SubCell"/>
</dbReference>
<accession>A0A062Y1W5</accession>
<keyword evidence="8" id="KW-0472">Membrane</keyword>
<dbReference type="InterPro" id="IPR046342">
    <property type="entry name" value="CBS_dom_sf"/>
</dbReference>
<feature type="domain" description="CBS" evidence="9">
    <location>
        <begin position="209"/>
        <end position="268"/>
    </location>
</feature>
<dbReference type="Pfam" id="PF03471">
    <property type="entry name" value="CorC_HlyC"/>
    <property type="match status" value="1"/>
</dbReference>
<evidence type="ECO:0000259" key="9">
    <source>
        <dbReference type="PROSITE" id="PS51371"/>
    </source>
</evidence>
<dbReference type="PANTHER" id="PTHR22777">
    <property type="entry name" value="HEMOLYSIN-RELATED"/>
    <property type="match status" value="1"/>
</dbReference>
<dbReference type="SMART" id="SM00116">
    <property type="entry name" value="CBS"/>
    <property type="match status" value="2"/>
</dbReference>
<dbReference type="FunFam" id="3.10.580.10:FF:000002">
    <property type="entry name" value="Magnesium/cobalt efflux protein CorC"/>
    <property type="match status" value="1"/>
</dbReference>
<organism evidence="10 11">
    <name type="scientific">Thermoanaerobaculum aquaticum</name>
    <dbReference type="NCBI Taxonomy" id="1312852"/>
    <lineage>
        <taxon>Bacteria</taxon>
        <taxon>Pseudomonadati</taxon>
        <taxon>Acidobacteriota</taxon>
        <taxon>Thermoanaerobaculia</taxon>
        <taxon>Thermoanaerobaculales</taxon>
        <taxon>Thermoanaerobaculaceae</taxon>
        <taxon>Thermoanaerobaculum</taxon>
    </lineage>
</organism>
<feature type="domain" description="CBS" evidence="9">
    <location>
        <begin position="273"/>
        <end position="330"/>
    </location>
</feature>